<sequence length="46" mass="4583">MSVSPGRRGLRGAHRRSERAIGAAATTSLTGTAPRPAEPVARGAGA</sequence>
<evidence type="ECO:0000313" key="2">
    <source>
        <dbReference type="EMBL" id="VFA97695.1"/>
    </source>
</evidence>
<dbReference type="EMBL" id="LR215973">
    <property type="protein sequence ID" value="VFA97695.1"/>
    <property type="molecule type" value="Genomic_DNA"/>
</dbReference>
<dbReference type="AlphaFoldDB" id="A0A4U8VYA8"/>
<evidence type="ECO:0000313" key="3">
    <source>
        <dbReference type="Proteomes" id="UP000290439"/>
    </source>
</evidence>
<name>A0A4U8VYA8_9NOCA</name>
<proteinExistence type="predicted"/>
<accession>A0A4U8VYA8</accession>
<dbReference type="Proteomes" id="UP000290439">
    <property type="component" value="Chromosome"/>
</dbReference>
<feature type="region of interest" description="Disordered" evidence="1">
    <location>
        <begin position="1"/>
        <end position="46"/>
    </location>
</feature>
<gene>
    <name evidence="2" type="ORF">NCTC10797_01459</name>
</gene>
<organism evidence="2 3">
    <name type="scientific">Nocardia cyriacigeorgica</name>
    <dbReference type="NCBI Taxonomy" id="135487"/>
    <lineage>
        <taxon>Bacteria</taxon>
        <taxon>Bacillati</taxon>
        <taxon>Actinomycetota</taxon>
        <taxon>Actinomycetes</taxon>
        <taxon>Mycobacteriales</taxon>
        <taxon>Nocardiaceae</taxon>
        <taxon>Nocardia</taxon>
    </lineage>
</organism>
<reference evidence="2 3" key="1">
    <citation type="submission" date="2019-02" db="EMBL/GenBank/DDBJ databases">
        <authorList>
            <consortium name="Pathogen Informatics"/>
        </authorList>
    </citation>
    <scope>NUCLEOTIDE SEQUENCE [LARGE SCALE GENOMIC DNA]</scope>
    <source>
        <strain evidence="2 3">3012STDY6756504</strain>
    </source>
</reference>
<protein>
    <submittedName>
        <fullName evidence="2">Uncharacterized protein</fullName>
    </submittedName>
</protein>
<feature type="compositionally biased region" description="Basic residues" evidence="1">
    <location>
        <begin position="8"/>
        <end position="17"/>
    </location>
</feature>
<evidence type="ECO:0000256" key="1">
    <source>
        <dbReference type="SAM" id="MobiDB-lite"/>
    </source>
</evidence>
<feature type="compositionally biased region" description="Low complexity" evidence="1">
    <location>
        <begin position="20"/>
        <end position="33"/>
    </location>
</feature>